<dbReference type="InterPro" id="IPR003615">
    <property type="entry name" value="HNH_nuc"/>
</dbReference>
<keyword evidence="3" id="KW-1185">Reference proteome</keyword>
<proteinExistence type="predicted"/>
<dbReference type="EMBL" id="AP023356">
    <property type="protein sequence ID" value="BCJ41661.1"/>
    <property type="molecule type" value="Genomic_DNA"/>
</dbReference>
<evidence type="ECO:0000256" key="1">
    <source>
        <dbReference type="SAM" id="MobiDB-lite"/>
    </source>
</evidence>
<reference evidence="2 3" key="1">
    <citation type="submission" date="2020-08" db="EMBL/GenBank/DDBJ databases">
        <title>Whole genome shotgun sequence of Actinoplanes ianthinogenes NBRC 13996.</title>
        <authorList>
            <person name="Komaki H."/>
            <person name="Tamura T."/>
        </authorList>
    </citation>
    <scope>NUCLEOTIDE SEQUENCE [LARGE SCALE GENOMIC DNA]</scope>
    <source>
        <strain evidence="2 3">NBRC 13996</strain>
    </source>
</reference>
<gene>
    <name evidence="2" type="ORF">Aiant_23180</name>
</gene>
<feature type="region of interest" description="Disordered" evidence="1">
    <location>
        <begin position="73"/>
        <end position="100"/>
    </location>
</feature>
<sequence>MAWEGTSDRRSRLPSDWAVRRLRVLRAAAYRCQVKDEDARPCGEPANEVDHINAGDDHRPENLQAICRWHHGRKTAAEGAAARRPRPTARREPERHPGLA</sequence>
<dbReference type="Gene3D" id="1.10.30.50">
    <property type="match status" value="1"/>
</dbReference>
<evidence type="ECO:0000313" key="2">
    <source>
        <dbReference type="EMBL" id="BCJ41661.1"/>
    </source>
</evidence>
<dbReference type="CDD" id="cd00085">
    <property type="entry name" value="HNHc"/>
    <property type="match status" value="1"/>
</dbReference>
<evidence type="ECO:0000313" key="3">
    <source>
        <dbReference type="Proteomes" id="UP000676967"/>
    </source>
</evidence>
<keyword evidence="2" id="KW-0378">Hydrolase</keyword>
<organism evidence="2 3">
    <name type="scientific">Actinoplanes ianthinogenes</name>
    <dbReference type="NCBI Taxonomy" id="122358"/>
    <lineage>
        <taxon>Bacteria</taxon>
        <taxon>Bacillati</taxon>
        <taxon>Actinomycetota</taxon>
        <taxon>Actinomycetes</taxon>
        <taxon>Micromonosporales</taxon>
        <taxon>Micromonosporaceae</taxon>
        <taxon>Actinoplanes</taxon>
    </lineage>
</organism>
<keyword evidence="2" id="KW-0255">Endonuclease</keyword>
<dbReference type="GO" id="GO:0004519">
    <property type="term" value="F:endonuclease activity"/>
    <property type="evidence" value="ECO:0007669"/>
    <property type="project" value="UniProtKB-KW"/>
</dbReference>
<dbReference type="Proteomes" id="UP000676967">
    <property type="component" value="Chromosome"/>
</dbReference>
<name>A0ABM7LR19_9ACTN</name>
<feature type="compositionally biased region" description="Basic and acidic residues" evidence="1">
    <location>
        <begin position="89"/>
        <end position="100"/>
    </location>
</feature>
<protein>
    <submittedName>
        <fullName evidence="2">HNH endonuclease</fullName>
    </submittedName>
</protein>
<accession>A0ABM7LR19</accession>
<keyword evidence="2" id="KW-0540">Nuclease</keyword>